<dbReference type="Proteomes" id="UP001231370">
    <property type="component" value="Unassembled WGS sequence"/>
</dbReference>
<comment type="catalytic activity">
    <reaction evidence="15">
        <text>[GlcNAc-(1-&gt;4)-Mur2Ac(oyl-L-Ala-gamma-D-Glu-L-Lys-D-Ala-D-Ala)](n)-di-trans,octa-cis-undecaprenyl diphosphate + beta-D-GlcNAc-(1-&gt;4)-Mur2Ac(oyl-L-Ala-gamma-D-Glu-L-Lys-D-Ala-D-Ala)-di-trans,octa-cis-undecaprenyl diphosphate = [GlcNAc-(1-&gt;4)-Mur2Ac(oyl-L-Ala-gamma-D-Glu-L-Lys-D-Ala-D-Ala)](n+1)-di-trans,octa-cis-undecaprenyl diphosphate + di-trans,octa-cis-undecaprenyl diphosphate + H(+)</text>
        <dbReference type="Rhea" id="RHEA:23708"/>
        <dbReference type="Rhea" id="RHEA-COMP:9602"/>
        <dbReference type="Rhea" id="RHEA-COMP:9603"/>
        <dbReference type="ChEBI" id="CHEBI:15378"/>
        <dbReference type="ChEBI" id="CHEBI:58405"/>
        <dbReference type="ChEBI" id="CHEBI:60033"/>
        <dbReference type="ChEBI" id="CHEBI:78435"/>
        <dbReference type="EC" id="2.4.99.28"/>
    </reaction>
</comment>
<evidence type="ECO:0000256" key="9">
    <source>
        <dbReference type="ARBA" id="ARBA00032370"/>
    </source>
</evidence>
<evidence type="ECO:0000256" key="15">
    <source>
        <dbReference type="ARBA" id="ARBA00049902"/>
    </source>
</evidence>
<keyword evidence="7 17" id="KW-1133">Transmembrane helix</keyword>
<keyword evidence="8 17" id="KW-0472">Membrane</keyword>
<evidence type="ECO:0000256" key="2">
    <source>
        <dbReference type="ARBA" id="ARBA00022676"/>
    </source>
</evidence>
<feature type="transmembrane region" description="Helical" evidence="17">
    <location>
        <begin position="23"/>
        <end position="42"/>
    </location>
</feature>
<sequence>MKLQQLIPWIDPSVKEWAMEARLLRWLTFLWLSVGLVILFSASYPLANSHGDGLYYVKRQMAWAFLGCVGFNVMVHTPLKSLMRVSQWVLLLLLGLIGVTVIPGLGTTINGATRWLSLGGLPLQPSELIKPFLVLQGAQVFGWWPSLRPIIRWRWLAIFGAVLVGILLQPNLSTATFCGMTLFAIAVASGLPYRLLLTTGGVGLGLGMLSLSINEYQRRRIMTFLDPWADPVNDGYQLIQSLLAIGSGGFWGTGLGLSQQKWFHLPIHYTDFIFAVYAEEFGFVGSLLLLLMLGVYATLGLMVALKSTDKLHRLIAIGATFLLVGQSLINIGVATGALPTTGLPFPMFSYGGNSMIASLLSAGLLVRVARESRQAAVVSLEERRSRVSNSG</sequence>
<feature type="transmembrane region" description="Helical" evidence="17">
    <location>
        <begin position="347"/>
        <end position="366"/>
    </location>
</feature>
<dbReference type="InterPro" id="IPR001182">
    <property type="entry name" value="FtsW/RodA"/>
</dbReference>
<comment type="subcellular location">
    <subcellularLocation>
        <location evidence="1">Membrane</location>
        <topology evidence="1">Multi-pass membrane protein</topology>
    </subcellularLocation>
</comment>
<feature type="transmembrane region" description="Helical" evidence="17">
    <location>
        <begin position="314"/>
        <end position="335"/>
    </location>
</feature>
<dbReference type="PROSITE" id="PS00428">
    <property type="entry name" value="FTSW_RODA_SPOVE"/>
    <property type="match status" value="1"/>
</dbReference>
<name>A0ABT7BPH9_9CYAN</name>
<feature type="transmembrane region" description="Helical" evidence="17">
    <location>
        <begin position="62"/>
        <end position="79"/>
    </location>
</feature>
<protein>
    <recommendedName>
        <fullName evidence="12">Probable peptidoglycan glycosyltransferase FtsW</fullName>
        <ecNumber evidence="14">2.4.99.28</ecNumber>
    </recommendedName>
    <alternativeName>
        <fullName evidence="13">Cell division protein FtsW</fullName>
    </alternativeName>
    <alternativeName>
        <fullName evidence="10">Cell wall polymerase</fullName>
    </alternativeName>
    <alternativeName>
        <fullName evidence="9">Peptidoglycan polymerase</fullName>
    </alternativeName>
</protein>
<proteinExistence type="inferred from homology"/>
<dbReference type="PANTHER" id="PTHR30474:SF2">
    <property type="entry name" value="PEPTIDOGLYCAN GLYCOSYLTRANSFERASE FTSW-RELATED"/>
    <property type="match status" value="1"/>
</dbReference>
<evidence type="ECO:0000256" key="3">
    <source>
        <dbReference type="ARBA" id="ARBA00022679"/>
    </source>
</evidence>
<evidence type="ECO:0000313" key="19">
    <source>
        <dbReference type="Proteomes" id="UP001231370"/>
    </source>
</evidence>
<feature type="transmembrane region" description="Helical" evidence="17">
    <location>
        <begin position="281"/>
        <end position="302"/>
    </location>
</feature>
<organism evidence="18 19">
    <name type="scientific">Roseofilum halophilum BLCC-M91</name>
    <dbReference type="NCBI Taxonomy" id="3022259"/>
    <lineage>
        <taxon>Bacteria</taxon>
        <taxon>Bacillati</taxon>
        <taxon>Cyanobacteriota</taxon>
        <taxon>Cyanophyceae</taxon>
        <taxon>Desertifilales</taxon>
        <taxon>Desertifilaceae</taxon>
        <taxon>Roseofilum</taxon>
        <taxon>Roseofilum halophilum</taxon>
    </lineage>
</organism>
<gene>
    <name evidence="18" type="ORF">PJF56_19705</name>
</gene>
<evidence type="ECO:0000313" key="18">
    <source>
        <dbReference type="EMBL" id="MDJ1181090.1"/>
    </source>
</evidence>
<feature type="transmembrane region" description="Helical" evidence="17">
    <location>
        <begin position="88"/>
        <end position="108"/>
    </location>
</feature>
<accession>A0ABT7BPH9</accession>
<dbReference type="RefSeq" id="WP_283764390.1">
    <property type="nucleotide sequence ID" value="NZ_JAQPOK010000150.1"/>
</dbReference>
<evidence type="ECO:0000256" key="13">
    <source>
        <dbReference type="ARBA" id="ARBA00041418"/>
    </source>
</evidence>
<comment type="similarity">
    <text evidence="11">Belongs to the SEDS family. FtsW subfamily.</text>
</comment>
<evidence type="ECO:0000256" key="5">
    <source>
        <dbReference type="ARBA" id="ARBA00022960"/>
    </source>
</evidence>
<keyword evidence="5" id="KW-0133">Cell shape</keyword>
<evidence type="ECO:0000256" key="12">
    <source>
        <dbReference type="ARBA" id="ARBA00041185"/>
    </source>
</evidence>
<evidence type="ECO:0000256" key="1">
    <source>
        <dbReference type="ARBA" id="ARBA00004141"/>
    </source>
</evidence>
<keyword evidence="6" id="KW-0573">Peptidoglycan synthesis</keyword>
<dbReference type="Pfam" id="PF01098">
    <property type="entry name" value="FTSW_RODA_SPOVE"/>
    <property type="match status" value="1"/>
</dbReference>
<keyword evidence="19" id="KW-1185">Reference proteome</keyword>
<keyword evidence="3" id="KW-0808">Transferase</keyword>
<keyword evidence="4 17" id="KW-0812">Transmembrane</keyword>
<evidence type="ECO:0000256" key="8">
    <source>
        <dbReference type="ARBA" id="ARBA00023136"/>
    </source>
</evidence>
<evidence type="ECO:0000256" key="14">
    <source>
        <dbReference type="ARBA" id="ARBA00044770"/>
    </source>
</evidence>
<evidence type="ECO:0000256" key="4">
    <source>
        <dbReference type="ARBA" id="ARBA00022692"/>
    </source>
</evidence>
<dbReference type="EMBL" id="JAQPOK010000150">
    <property type="protein sequence ID" value="MDJ1181090.1"/>
    <property type="molecule type" value="Genomic_DNA"/>
</dbReference>
<dbReference type="InterPro" id="IPR018365">
    <property type="entry name" value="Cell_cycle_FtsW-rel_CS"/>
</dbReference>
<evidence type="ECO:0000256" key="11">
    <source>
        <dbReference type="ARBA" id="ARBA00038053"/>
    </source>
</evidence>
<feature type="transmembrane region" description="Helical" evidence="17">
    <location>
        <begin position="156"/>
        <end position="187"/>
    </location>
</feature>
<comment type="function">
    <text evidence="16">Peptidoglycan polymerase that is essential for cell division.</text>
</comment>
<keyword evidence="2" id="KW-0328">Glycosyltransferase</keyword>
<evidence type="ECO:0000256" key="17">
    <source>
        <dbReference type="SAM" id="Phobius"/>
    </source>
</evidence>
<evidence type="ECO:0000256" key="6">
    <source>
        <dbReference type="ARBA" id="ARBA00022984"/>
    </source>
</evidence>
<evidence type="ECO:0000256" key="7">
    <source>
        <dbReference type="ARBA" id="ARBA00022989"/>
    </source>
</evidence>
<comment type="caution">
    <text evidence="18">The sequence shown here is derived from an EMBL/GenBank/DDBJ whole genome shotgun (WGS) entry which is preliminary data.</text>
</comment>
<evidence type="ECO:0000256" key="16">
    <source>
        <dbReference type="ARBA" id="ARBA00049966"/>
    </source>
</evidence>
<dbReference type="PANTHER" id="PTHR30474">
    <property type="entry name" value="CELL CYCLE PROTEIN"/>
    <property type="match status" value="1"/>
</dbReference>
<dbReference type="EC" id="2.4.99.28" evidence="14"/>
<reference evidence="18 19" key="1">
    <citation type="submission" date="2023-01" db="EMBL/GenBank/DDBJ databases">
        <title>Novel diversity within Roseofilum (Cyanobacteria; Desertifilaceae) from marine benthic mats with descriptions of four novel species.</title>
        <authorList>
            <person name="Wang Y."/>
            <person name="Berthold D.E."/>
            <person name="Hu J."/>
            <person name="Lefler F.W."/>
            <person name="Laughinghouse H.D. IV."/>
        </authorList>
    </citation>
    <scope>NUCLEOTIDE SEQUENCE [LARGE SCALE GENOMIC DNA]</scope>
    <source>
        <strain evidence="18 19">BLCC-M91</strain>
    </source>
</reference>
<evidence type="ECO:0000256" key="10">
    <source>
        <dbReference type="ARBA" id="ARBA00033270"/>
    </source>
</evidence>